<proteinExistence type="predicted"/>
<dbReference type="Gene3D" id="3.40.50.10320">
    <property type="entry name" value="LmbE-like"/>
    <property type="match status" value="1"/>
</dbReference>
<dbReference type="InterPro" id="IPR029063">
    <property type="entry name" value="SAM-dependent_MTases_sf"/>
</dbReference>
<evidence type="ECO:0008006" key="4">
    <source>
        <dbReference type="Google" id="ProtNLM"/>
    </source>
</evidence>
<sequence>MRAFVSEHEWTRTFPAWPEQQFRRALVVAAHPDDETLGTSGLLQHLHAAGTEVTLVVATDGDAAFPASDPAERRALGRARRTELARSLAAQGLDVRPEWLGLPDSDLTAHSGELTEALRGYAVDCDLCLMPWPDDPHPDHQAAGRAALAAAPAAAHRWSYPIWMWHWRDPGDPDIPWHQGFSYQLTDGEHTAKDAAIHTFTTQLAPGPHGEEPILPTEVLAHFDRRFETFFREPPDRSAPVERFTELYANSADPWHVETSWYERRKRALLLAALPRERYRTIVEPGCGTGTLTRELSERCDRLIAFDLVPEAVRRARSWSSDVDIRGGSVPEDLPSGPVDLFVYSELLYYLGEADLQRTIDTSVAALRPGGDLVAAHWLPWAPEAPHDGVGVHERLAAHPELELLVTHIDEQFRLDVLRRR</sequence>
<evidence type="ECO:0000256" key="1">
    <source>
        <dbReference type="ARBA" id="ARBA00022833"/>
    </source>
</evidence>
<dbReference type="PANTHER" id="PTHR12993">
    <property type="entry name" value="N-ACETYLGLUCOSAMINYL-PHOSPHATIDYLINOSITOL DE-N-ACETYLASE-RELATED"/>
    <property type="match status" value="1"/>
</dbReference>
<comment type="caution">
    <text evidence="2">The sequence shown here is derived from an EMBL/GenBank/DDBJ whole genome shotgun (WGS) entry which is preliminary data.</text>
</comment>
<dbReference type="EMBL" id="BAAAZN010000006">
    <property type="protein sequence ID" value="GAA3547669.1"/>
    <property type="molecule type" value="Genomic_DNA"/>
</dbReference>
<gene>
    <name evidence="2" type="ORF">GCM10022222_34090</name>
</gene>
<dbReference type="InterPro" id="IPR003737">
    <property type="entry name" value="GlcNAc_PI_deacetylase-related"/>
</dbReference>
<dbReference type="CDD" id="cd02440">
    <property type="entry name" value="AdoMet_MTases"/>
    <property type="match status" value="1"/>
</dbReference>
<keyword evidence="1" id="KW-0862">Zinc</keyword>
<dbReference type="RefSeq" id="WP_344860792.1">
    <property type="nucleotide sequence ID" value="NZ_BAAAZN010000006.1"/>
</dbReference>
<dbReference type="Pfam" id="PF02585">
    <property type="entry name" value="PIG-L"/>
    <property type="match status" value="1"/>
</dbReference>
<evidence type="ECO:0000313" key="3">
    <source>
        <dbReference type="Proteomes" id="UP001500689"/>
    </source>
</evidence>
<organism evidence="2 3">
    <name type="scientific">Amycolatopsis ultiminotia</name>
    <dbReference type="NCBI Taxonomy" id="543629"/>
    <lineage>
        <taxon>Bacteria</taxon>
        <taxon>Bacillati</taxon>
        <taxon>Actinomycetota</taxon>
        <taxon>Actinomycetes</taxon>
        <taxon>Pseudonocardiales</taxon>
        <taxon>Pseudonocardiaceae</taxon>
        <taxon>Amycolatopsis</taxon>
    </lineage>
</organism>
<dbReference type="SUPFAM" id="SSF102588">
    <property type="entry name" value="LmbE-like"/>
    <property type="match status" value="1"/>
</dbReference>
<dbReference type="Pfam" id="PF05401">
    <property type="entry name" value="NodS"/>
    <property type="match status" value="1"/>
</dbReference>
<dbReference type="SUPFAM" id="SSF53335">
    <property type="entry name" value="S-adenosyl-L-methionine-dependent methyltransferases"/>
    <property type="match status" value="1"/>
</dbReference>
<dbReference type="Gene3D" id="3.40.50.150">
    <property type="entry name" value="Vaccinia Virus protein VP39"/>
    <property type="match status" value="1"/>
</dbReference>
<dbReference type="PANTHER" id="PTHR12993:SF11">
    <property type="entry name" value="N-ACETYLGLUCOSAMINYL-PHOSPHATIDYLINOSITOL DE-N-ACETYLASE"/>
    <property type="match status" value="1"/>
</dbReference>
<evidence type="ECO:0000313" key="2">
    <source>
        <dbReference type="EMBL" id="GAA3547669.1"/>
    </source>
</evidence>
<reference evidence="3" key="1">
    <citation type="journal article" date="2019" name="Int. J. Syst. Evol. Microbiol.">
        <title>The Global Catalogue of Microorganisms (GCM) 10K type strain sequencing project: providing services to taxonomists for standard genome sequencing and annotation.</title>
        <authorList>
            <consortium name="The Broad Institute Genomics Platform"/>
            <consortium name="The Broad Institute Genome Sequencing Center for Infectious Disease"/>
            <person name="Wu L."/>
            <person name="Ma J."/>
        </authorList>
    </citation>
    <scope>NUCLEOTIDE SEQUENCE [LARGE SCALE GENOMIC DNA]</scope>
    <source>
        <strain evidence="3">JCM 16898</strain>
    </source>
</reference>
<name>A0ABP6WA91_9PSEU</name>
<keyword evidence="3" id="KW-1185">Reference proteome</keyword>
<dbReference type="InterPro" id="IPR008715">
    <property type="entry name" value="SAM-MeTfrase_NodS-like"/>
</dbReference>
<dbReference type="Proteomes" id="UP001500689">
    <property type="component" value="Unassembled WGS sequence"/>
</dbReference>
<protein>
    <recommendedName>
        <fullName evidence="4">LmbE family N-acetylglucosaminyl deacetylase</fullName>
    </recommendedName>
</protein>
<accession>A0ABP6WA91</accession>
<dbReference type="InterPro" id="IPR024078">
    <property type="entry name" value="LmbE-like_dom_sf"/>
</dbReference>